<organism evidence="1 2">
    <name type="scientific">Klebsiella pneumoniae</name>
    <dbReference type="NCBI Taxonomy" id="573"/>
    <lineage>
        <taxon>Bacteria</taxon>
        <taxon>Pseudomonadati</taxon>
        <taxon>Pseudomonadota</taxon>
        <taxon>Gammaproteobacteria</taxon>
        <taxon>Enterobacterales</taxon>
        <taxon>Enterobacteriaceae</taxon>
        <taxon>Klebsiella/Raoultella group</taxon>
        <taxon>Klebsiella</taxon>
        <taxon>Klebsiella pneumoniae complex</taxon>
    </lineage>
</organism>
<dbReference type="EMBL" id="UGKQ01000007">
    <property type="protein sequence ID" value="STS81540.1"/>
    <property type="molecule type" value="Genomic_DNA"/>
</dbReference>
<dbReference type="PANTHER" id="PTHR46322:SF1">
    <property type="entry name" value="PUROMYCIN-SENSITIVE AMINOPEPTIDASE"/>
    <property type="match status" value="1"/>
</dbReference>
<gene>
    <name evidence="1" type="primary">pepN_2</name>
    <name evidence="1" type="ORF">NCTC9140_03279</name>
</gene>
<dbReference type="GO" id="GO:0008270">
    <property type="term" value="F:zinc ion binding"/>
    <property type="evidence" value="ECO:0007669"/>
    <property type="project" value="InterPro"/>
</dbReference>
<dbReference type="Proteomes" id="UP000254938">
    <property type="component" value="Unassembled WGS sequence"/>
</dbReference>
<dbReference type="AlphaFoldDB" id="A0A377TU35"/>
<keyword evidence="1" id="KW-0031">Aminopeptidase</keyword>
<dbReference type="Gene3D" id="3.30.2010.30">
    <property type="match status" value="1"/>
</dbReference>
<evidence type="ECO:0000313" key="2">
    <source>
        <dbReference type="Proteomes" id="UP000254938"/>
    </source>
</evidence>
<name>A0A377TU35_KLEPN</name>
<protein>
    <submittedName>
        <fullName evidence="1">Membrane alanine aminopeptidase N</fullName>
        <ecNumber evidence="1">3.4.11.2</ecNumber>
    </submittedName>
</protein>
<accession>A0A377TU35</accession>
<dbReference type="PANTHER" id="PTHR46322">
    <property type="entry name" value="PUROMYCIN-SENSITIVE AMINOPEPTIDASE"/>
    <property type="match status" value="1"/>
</dbReference>
<dbReference type="Gene3D" id="2.60.40.1730">
    <property type="entry name" value="tricorn interacting facor f3 domain"/>
    <property type="match status" value="1"/>
</dbReference>
<dbReference type="EC" id="3.4.11.2" evidence="1"/>
<reference evidence="1 2" key="1">
    <citation type="submission" date="2018-06" db="EMBL/GenBank/DDBJ databases">
        <authorList>
            <consortium name="Pathogen Informatics"/>
            <person name="Doyle S."/>
        </authorList>
    </citation>
    <scope>NUCLEOTIDE SEQUENCE [LARGE SCALE GENOMIC DNA]</scope>
    <source>
        <strain evidence="1 2">NCTC9140</strain>
    </source>
</reference>
<dbReference type="InterPro" id="IPR042097">
    <property type="entry name" value="Aminopeptidase_N-like_N_sf"/>
</dbReference>
<proteinExistence type="predicted"/>
<dbReference type="SUPFAM" id="SSF63737">
    <property type="entry name" value="Leukotriene A4 hydrolase N-terminal domain"/>
    <property type="match status" value="1"/>
</dbReference>
<dbReference type="InterPro" id="IPR012779">
    <property type="entry name" value="Peptidase_M1_pepN"/>
</dbReference>
<evidence type="ECO:0000313" key="1">
    <source>
        <dbReference type="EMBL" id="STS81540.1"/>
    </source>
</evidence>
<keyword evidence="1" id="KW-0645">Protease</keyword>
<dbReference type="GO" id="GO:0016285">
    <property type="term" value="F:alanyl aminopeptidase activity"/>
    <property type="evidence" value="ECO:0007669"/>
    <property type="project" value="UniProtKB-EC"/>
</dbReference>
<keyword evidence="1" id="KW-0378">Hydrolase</keyword>
<sequence length="72" mass="8343">MAEGELENGRHWVQWQDPFPKPCYLFALVAGDFDVLRDSFRTRSGREVALELYVDRGNLDRAPWAMTSLKTL</sequence>